<reference evidence="1 2" key="1">
    <citation type="submission" date="2015-08" db="EMBL/GenBank/DDBJ databases">
        <authorList>
            <person name="Babu N.S."/>
            <person name="Beckwith C.J."/>
            <person name="Beseler K.G."/>
            <person name="Brison A."/>
            <person name="Carone J.V."/>
            <person name="Caskin T.P."/>
            <person name="Diamond M."/>
            <person name="Durham M.E."/>
            <person name="Foxe J.M."/>
            <person name="Go M."/>
            <person name="Henderson B.A."/>
            <person name="Jones I.B."/>
            <person name="McGettigan J.A."/>
            <person name="Micheletti S.J."/>
            <person name="Nasrallah M.E."/>
            <person name="Ortiz D."/>
            <person name="Piller C.R."/>
            <person name="Privatt S.R."/>
            <person name="Schneider S.L."/>
            <person name="Sharp S."/>
            <person name="Smith T.C."/>
            <person name="Stanton J.D."/>
            <person name="Ullery H.E."/>
            <person name="Wilson R.J."/>
            <person name="Serrano M.G."/>
            <person name="Buck G."/>
            <person name="Lee V."/>
            <person name="Wang Y."/>
            <person name="Carvalho R."/>
            <person name="Voegtly L."/>
            <person name="Shi R."/>
            <person name="Duckworth R."/>
            <person name="Johnson A."/>
            <person name="Loviza R."/>
            <person name="Walstead R."/>
            <person name="Shah Z."/>
            <person name="Kiflezghi M."/>
            <person name="Wade K."/>
            <person name="Ball S.L."/>
            <person name="Bradley K.W."/>
            <person name="Asai D.J."/>
            <person name="Bowman C.A."/>
            <person name="Russell D.A."/>
            <person name="Pope W.H."/>
            <person name="Jacobs-Sera D."/>
            <person name="Hendrix R.W."/>
            <person name="Hatfull G.F."/>
        </authorList>
    </citation>
    <scope>NUCLEOTIDE SEQUENCE [LARGE SCALE GENOMIC DNA]</scope>
    <source>
        <strain evidence="1 2">DSM 27648</strain>
    </source>
</reference>
<proteinExistence type="predicted"/>
<evidence type="ECO:0000313" key="2">
    <source>
        <dbReference type="Proteomes" id="UP000064967"/>
    </source>
</evidence>
<accession>A0A0K1PP71</accession>
<evidence type="ECO:0000313" key="1">
    <source>
        <dbReference type="EMBL" id="AKU94919.1"/>
    </source>
</evidence>
<dbReference type="STRING" id="1391654.AKJ09_01583"/>
<dbReference type="AlphaFoldDB" id="A0A0K1PP71"/>
<dbReference type="KEGG" id="llu:AKJ09_01583"/>
<protein>
    <recommendedName>
        <fullName evidence="3">Zinc-finger domain-containing protein</fullName>
    </recommendedName>
</protein>
<name>A0A0K1PP71_9BACT</name>
<dbReference type="EMBL" id="CP012333">
    <property type="protein sequence ID" value="AKU94919.1"/>
    <property type="molecule type" value="Genomic_DNA"/>
</dbReference>
<dbReference type="RefSeq" id="WP_146646454.1">
    <property type="nucleotide sequence ID" value="NZ_CP012333.1"/>
</dbReference>
<organism evidence="1 2">
    <name type="scientific">Labilithrix luteola</name>
    <dbReference type="NCBI Taxonomy" id="1391654"/>
    <lineage>
        <taxon>Bacteria</taxon>
        <taxon>Pseudomonadati</taxon>
        <taxon>Myxococcota</taxon>
        <taxon>Polyangia</taxon>
        <taxon>Polyangiales</taxon>
        <taxon>Labilitrichaceae</taxon>
        <taxon>Labilithrix</taxon>
    </lineage>
</organism>
<evidence type="ECO:0008006" key="3">
    <source>
        <dbReference type="Google" id="ProtNLM"/>
    </source>
</evidence>
<dbReference type="OrthoDB" id="5382048at2"/>
<dbReference type="Proteomes" id="UP000064967">
    <property type="component" value="Chromosome"/>
</dbReference>
<sequence length="282" mass="30352">MSSPTCAFLPRVDAHFEMSISPSEEHELRDHLEGCSACRTRYEKQLLLASLDANAPPPHARLGRALGFAVEDAVASQAPVESTKDQGAPRSLRLVRRLAPLSVITAVAAAFVLYVRGSSEQGFTARGRGDTIASSRGIETAGILHVYRAPSAAPAGSQGTLVPVVDAVRANESLAFGIVNADDASHVMIFGVDESSRVYWFYPEWTNPAETPSAVPITKDRALHTMPDAITHPYAGRELHVHALFLNHAATVKEVEARLVSPARPLALADGHDYVLSFEVTR</sequence>
<gene>
    <name evidence="1" type="ORF">AKJ09_01583</name>
</gene>
<keyword evidence="2" id="KW-1185">Reference proteome</keyword>